<feature type="compositionally biased region" description="Pro residues" evidence="1">
    <location>
        <begin position="62"/>
        <end position="76"/>
    </location>
</feature>
<name>A0A9D2HXZ0_9BACE</name>
<evidence type="ECO:0000256" key="1">
    <source>
        <dbReference type="SAM" id="MobiDB-lite"/>
    </source>
</evidence>
<evidence type="ECO:0000313" key="2">
    <source>
        <dbReference type="EMBL" id="HJA86188.1"/>
    </source>
</evidence>
<dbReference type="EMBL" id="DWZI01000042">
    <property type="protein sequence ID" value="HJA86188.1"/>
    <property type="molecule type" value="Genomic_DNA"/>
</dbReference>
<reference evidence="2" key="2">
    <citation type="submission" date="2021-04" db="EMBL/GenBank/DDBJ databases">
        <authorList>
            <person name="Gilroy R."/>
        </authorList>
    </citation>
    <scope>NUCLEOTIDE SEQUENCE</scope>
    <source>
        <strain evidence="2">ChiHjej12B11-9795</strain>
    </source>
</reference>
<evidence type="ECO:0008006" key="4">
    <source>
        <dbReference type="Google" id="ProtNLM"/>
    </source>
</evidence>
<reference evidence="2" key="1">
    <citation type="journal article" date="2021" name="PeerJ">
        <title>Extensive microbial diversity within the chicken gut microbiome revealed by metagenomics and culture.</title>
        <authorList>
            <person name="Gilroy R."/>
            <person name="Ravi A."/>
            <person name="Getino M."/>
            <person name="Pursley I."/>
            <person name="Horton D.L."/>
            <person name="Alikhan N.F."/>
            <person name="Baker D."/>
            <person name="Gharbi K."/>
            <person name="Hall N."/>
            <person name="Watson M."/>
            <person name="Adriaenssens E.M."/>
            <person name="Foster-Nyarko E."/>
            <person name="Jarju S."/>
            <person name="Secka A."/>
            <person name="Antonio M."/>
            <person name="Oren A."/>
            <person name="Chaudhuri R.R."/>
            <person name="La Ragione R."/>
            <person name="Hildebrand F."/>
            <person name="Pallen M.J."/>
        </authorList>
    </citation>
    <scope>NUCLEOTIDE SEQUENCE</scope>
    <source>
        <strain evidence="2">ChiHjej12B11-9795</strain>
    </source>
</reference>
<dbReference type="AlphaFoldDB" id="A0A9D2HXZ0"/>
<gene>
    <name evidence="2" type="ORF">H9950_08385</name>
</gene>
<evidence type="ECO:0000313" key="3">
    <source>
        <dbReference type="Proteomes" id="UP000823862"/>
    </source>
</evidence>
<comment type="caution">
    <text evidence="2">The sequence shown here is derived from an EMBL/GenBank/DDBJ whole genome shotgun (WGS) entry which is preliminary data.</text>
</comment>
<dbReference type="Proteomes" id="UP000823862">
    <property type="component" value="Unassembled WGS sequence"/>
</dbReference>
<organism evidence="2 3">
    <name type="scientific">Candidatus Bacteroides avicola</name>
    <dbReference type="NCBI Taxonomy" id="2838468"/>
    <lineage>
        <taxon>Bacteria</taxon>
        <taxon>Pseudomonadati</taxon>
        <taxon>Bacteroidota</taxon>
        <taxon>Bacteroidia</taxon>
        <taxon>Bacteroidales</taxon>
        <taxon>Bacteroidaceae</taxon>
        <taxon>Bacteroides</taxon>
    </lineage>
</organism>
<accession>A0A9D2HXZ0</accession>
<sequence length="130" mass="14653">MEDVLKFLLVAAVLVVAFIRQVRKEAQKKAPQQPAVPLPDEASPLPHPEKEDHTYGGYIPQGPAPEPKPAPRPRPMLNPEGQRTTRTRQPEKSDKAPSLQEKAGDEDFRIQSVEEARRAIIWGEILSRKY</sequence>
<protein>
    <recommendedName>
        <fullName evidence="4">Ferrichrome ABC transporter substrate-binding protein</fullName>
    </recommendedName>
</protein>
<feature type="region of interest" description="Disordered" evidence="1">
    <location>
        <begin position="24"/>
        <end position="108"/>
    </location>
</feature>
<proteinExistence type="predicted"/>